<sequence length="148" mass="16970">MKRIYNLTAILLSLVLVGCTSLGGEPTFQNEGIAVNGYDVVAYFTEQEPVKGNLEFSSHYKDTQWLFSSEEHKLLFEQNQQQYLPQYGGYCAYGMSKGFVVDTDPNAFTILNNKLYLNYSLGVRETWLQDTALYIKRADKNWLEKIAK</sequence>
<keyword evidence="3" id="KW-1185">Reference proteome</keyword>
<dbReference type="EMBL" id="CP000472">
    <property type="protein sequence ID" value="ACJ29880.1"/>
    <property type="molecule type" value="Genomic_DNA"/>
</dbReference>
<organism evidence="2 3">
    <name type="scientific">Shewanella piezotolerans (strain WP3 / JCM 13877)</name>
    <dbReference type="NCBI Taxonomy" id="225849"/>
    <lineage>
        <taxon>Bacteria</taxon>
        <taxon>Pseudomonadati</taxon>
        <taxon>Pseudomonadota</taxon>
        <taxon>Gammaproteobacteria</taxon>
        <taxon>Alteromonadales</taxon>
        <taxon>Shewanellaceae</taxon>
        <taxon>Shewanella</taxon>
    </lineage>
</organism>
<evidence type="ECO:0000256" key="1">
    <source>
        <dbReference type="SAM" id="SignalP"/>
    </source>
</evidence>
<protein>
    <submittedName>
        <fullName evidence="2">YHS domain protein</fullName>
    </submittedName>
</protein>
<dbReference type="AlphaFoldDB" id="B8CQ17"/>
<dbReference type="STRING" id="225849.swp_3172"/>
<dbReference type="eggNOG" id="COG3350">
    <property type="taxonomic scope" value="Bacteria"/>
</dbReference>
<dbReference type="HOGENOM" id="CLU_087914_2_0_6"/>
<accession>B8CQ17</accession>
<dbReference type="RefSeq" id="WP_020913231.1">
    <property type="nucleotide sequence ID" value="NC_011566.1"/>
</dbReference>
<proteinExistence type="predicted"/>
<keyword evidence="1" id="KW-0732">Signal</keyword>
<reference evidence="2 3" key="1">
    <citation type="journal article" date="2008" name="PLoS ONE">
        <title>Environmental adaptation: genomic analysis of the piezotolerant and psychrotolerant deep-sea iron reducing bacterium Shewanella piezotolerans WP3.</title>
        <authorList>
            <person name="Wang F."/>
            <person name="Wang J."/>
            <person name="Jian H."/>
            <person name="Zhang B."/>
            <person name="Li S."/>
            <person name="Wang F."/>
            <person name="Zeng X."/>
            <person name="Gao L."/>
            <person name="Bartlett D.H."/>
            <person name="Yu J."/>
            <person name="Hu S."/>
            <person name="Xiao X."/>
        </authorList>
    </citation>
    <scope>NUCLEOTIDE SEQUENCE [LARGE SCALE GENOMIC DNA]</scope>
    <source>
        <strain evidence="3">WP3 / JCM 13877</strain>
    </source>
</reference>
<feature type="chain" id="PRO_5002870300" evidence="1">
    <location>
        <begin position="24"/>
        <end position="148"/>
    </location>
</feature>
<name>B8CQ17_SHEPW</name>
<dbReference type="KEGG" id="swp:swp_3172"/>
<evidence type="ECO:0000313" key="2">
    <source>
        <dbReference type="EMBL" id="ACJ29880.1"/>
    </source>
</evidence>
<dbReference type="NCBIfam" id="NF041384">
    <property type="entry name" value="YHS_seleno_dom"/>
    <property type="match status" value="1"/>
</dbReference>
<gene>
    <name evidence="2" type="ordered locus">swp_3172</name>
</gene>
<evidence type="ECO:0000313" key="3">
    <source>
        <dbReference type="Proteomes" id="UP000000753"/>
    </source>
</evidence>
<dbReference type="OrthoDB" id="344729at2"/>
<dbReference type="Proteomes" id="UP000000753">
    <property type="component" value="Chromosome"/>
</dbReference>
<dbReference type="PROSITE" id="PS51257">
    <property type="entry name" value="PROKAR_LIPOPROTEIN"/>
    <property type="match status" value="1"/>
</dbReference>
<feature type="signal peptide" evidence="1">
    <location>
        <begin position="1"/>
        <end position="23"/>
    </location>
</feature>